<dbReference type="OrthoDB" id="3788059at2"/>
<dbReference type="RefSeq" id="WP_129985701.1">
    <property type="nucleotide sequence ID" value="NZ_SDPU01000012.1"/>
</dbReference>
<reference evidence="1 2" key="1">
    <citation type="submission" date="2019-01" db="EMBL/GenBank/DDBJ databases">
        <title>Nocardioides guangzhouensis sp. nov., an actinobacterium isolated from soil.</title>
        <authorList>
            <person name="Fu Y."/>
            <person name="Cai Y."/>
            <person name="Lin Z."/>
            <person name="Chen P."/>
        </authorList>
    </citation>
    <scope>NUCLEOTIDE SEQUENCE [LARGE SCALE GENOMIC DNA]</scope>
    <source>
        <strain evidence="1 2">NBRC 105384</strain>
    </source>
</reference>
<evidence type="ECO:0000313" key="2">
    <source>
        <dbReference type="Proteomes" id="UP000291189"/>
    </source>
</evidence>
<evidence type="ECO:0000313" key="1">
    <source>
        <dbReference type="EMBL" id="RYU14152.1"/>
    </source>
</evidence>
<organism evidence="1 2">
    <name type="scientific">Nocardioides iriomotensis</name>
    <dbReference type="NCBI Taxonomy" id="715784"/>
    <lineage>
        <taxon>Bacteria</taxon>
        <taxon>Bacillati</taxon>
        <taxon>Actinomycetota</taxon>
        <taxon>Actinomycetes</taxon>
        <taxon>Propionibacteriales</taxon>
        <taxon>Nocardioidaceae</taxon>
        <taxon>Nocardioides</taxon>
    </lineage>
</organism>
<sequence length="97" mass="10209">MSSILYTIGTALNRAHDNDVPVQVLVEGQWLSGRVAAVDGHGLVLHSDELEHSVIRVENVAAVRVFSEAPQRTPIPKEATPMGPRPMAFAAAAAAGA</sequence>
<name>A0A4Q5J681_9ACTN</name>
<accession>A0A4Q5J681</accession>
<gene>
    <name evidence="1" type="ORF">ETU37_04395</name>
</gene>
<comment type="caution">
    <text evidence="1">The sequence shown here is derived from an EMBL/GenBank/DDBJ whole genome shotgun (WGS) entry which is preliminary data.</text>
</comment>
<proteinExistence type="predicted"/>
<dbReference type="Proteomes" id="UP000291189">
    <property type="component" value="Unassembled WGS sequence"/>
</dbReference>
<dbReference type="AlphaFoldDB" id="A0A4Q5J681"/>
<protein>
    <submittedName>
        <fullName evidence="1">Uncharacterized protein</fullName>
    </submittedName>
</protein>
<dbReference type="EMBL" id="SDPU01000012">
    <property type="protein sequence ID" value="RYU14152.1"/>
    <property type="molecule type" value="Genomic_DNA"/>
</dbReference>
<keyword evidence="2" id="KW-1185">Reference proteome</keyword>